<dbReference type="OrthoDB" id="5204190at2759"/>
<dbReference type="PANTHER" id="PTHR23507:SF13">
    <property type="entry name" value="MFS GENERAL SUBSTRATE TRANSPORTER"/>
    <property type="match status" value="1"/>
</dbReference>
<organism evidence="7 8">
    <name type="scientific">Pleomassaria siparia CBS 279.74</name>
    <dbReference type="NCBI Taxonomy" id="1314801"/>
    <lineage>
        <taxon>Eukaryota</taxon>
        <taxon>Fungi</taxon>
        <taxon>Dikarya</taxon>
        <taxon>Ascomycota</taxon>
        <taxon>Pezizomycotina</taxon>
        <taxon>Dothideomycetes</taxon>
        <taxon>Pleosporomycetidae</taxon>
        <taxon>Pleosporales</taxon>
        <taxon>Pleomassariaceae</taxon>
        <taxon>Pleomassaria</taxon>
    </lineage>
</organism>
<keyword evidence="2 6" id="KW-0812">Transmembrane</keyword>
<evidence type="ECO:0000256" key="5">
    <source>
        <dbReference type="SAM" id="MobiDB-lite"/>
    </source>
</evidence>
<evidence type="ECO:0000256" key="3">
    <source>
        <dbReference type="ARBA" id="ARBA00022989"/>
    </source>
</evidence>
<evidence type="ECO:0000256" key="6">
    <source>
        <dbReference type="SAM" id="Phobius"/>
    </source>
</evidence>
<dbReference type="PANTHER" id="PTHR23507">
    <property type="entry name" value="ZGC:174356"/>
    <property type="match status" value="1"/>
</dbReference>
<dbReference type="SUPFAM" id="SSF103473">
    <property type="entry name" value="MFS general substrate transporter"/>
    <property type="match status" value="2"/>
</dbReference>
<dbReference type="GO" id="GO:0016020">
    <property type="term" value="C:membrane"/>
    <property type="evidence" value="ECO:0007669"/>
    <property type="project" value="UniProtKB-SubCell"/>
</dbReference>
<dbReference type="Pfam" id="PF07690">
    <property type="entry name" value="MFS_1"/>
    <property type="match status" value="1"/>
</dbReference>
<feature type="transmembrane region" description="Helical" evidence="6">
    <location>
        <begin position="379"/>
        <end position="401"/>
    </location>
</feature>
<keyword evidence="4 6" id="KW-0472">Membrane</keyword>
<keyword evidence="8" id="KW-1185">Reference proteome</keyword>
<reference evidence="7" key="1">
    <citation type="journal article" date="2020" name="Stud. Mycol.">
        <title>101 Dothideomycetes genomes: a test case for predicting lifestyles and emergence of pathogens.</title>
        <authorList>
            <person name="Haridas S."/>
            <person name="Albert R."/>
            <person name="Binder M."/>
            <person name="Bloem J."/>
            <person name="Labutti K."/>
            <person name="Salamov A."/>
            <person name="Andreopoulos B."/>
            <person name="Baker S."/>
            <person name="Barry K."/>
            <person name="Bills G."/>
            <person name="Bluhm B."/>
            <person name="Cannon C."/>
            <person name="Castanera R."/>
            <person name="Culley D."/>
            <person name="Daum C."/>
            <person name="Ezra D."/>
            <person name="Gonzalez J."/>
            <person name="Henrissat B."/>
            <person name="Kuo A."/>
            <person name="Liang C."/>
            <person name="Lipzen A."/>
            <person name="Lutzoni F."/>
            <person name="Magnuson J."/>
            <person name="Mondo S."/>
            <person name="Nolan M."/>
            <person name="Ohm R."/>
            <person name="Pangilinan J."/>
            <person name="Park H.-J."/>
            <person name="Ramirez L."/>
            <person name="Alfaro M."/>
            <person name="Sun H."/>
            <person name="Tritt A."/>
            <person name="Yoshinaga Y."/>
            <person name="Zwiers L.-H."/>
            <person name="Turgeon B."/>
            <person name="Goodwin S."/>
            <person name="Spatafora J."/>
            <person name="Crous P."/>
            <person name="Grigoriev I."/>
        </authorList>
    </citation>
    <scope>NUCLEOTIDE SEQUENCE</scope>
    <source>
        <strain evidence="7">CBS 279.74</strain>
    </source>
</reference>
<proteinExistence type="predicted"/>
<evidence type="ECO:0000256" key="2">
    <source>
        <dbReference type="ARBA" id="ARBA00022692"/>
    </source>
</evidence>
<dbReference type="AlphaFoldDB" id="A0A6G1JR54"/>
<feature type="region of interest" description="Disordered" evidence="5">
    <location>
        <begin position="298"/>
        <end position="341"/>
    </location>
</feature>
<dbReference type="GO" id="GO:0022857">
    <property type="term" value="F:transmembrane transporter activity"/>
    <property type="evidence" value="ECO:0007669"/>
    <property type="project" value="InterPro"/>
</dbReference>
<comment type="subcellular location">
    <subcellularLocation>
        <location evidence="1">Membrane</location>
        <topology evidence="1">Multi-pass membrane protein</topology>
    </subcellularLocation>
</comment>
<feature type="transmembrane region" description="Helical" evidence="6">
    <location>
        <begin position="446"/>
        <end position="464"/>
    </location>
</feature>
<dbReference type="InterPro" id="IPR036259">
    <property type="entry name" value="MFS_trans_sf"/>
</dbReference>
<feature type="transmembrane region" description="Helical" evidence="6">
    <location>
        <begin position="159"/>
        <end position="181"/>
    </location>
</feature>
<evidence type="ECO:0000256" key="1">
    <source>
        <dbReference type="ARBA" id="ARBA00004141"/>
    </source>
</evidence>
<keyword evidence="3 6" id="KW-1133">Transmembrane helix</keyword>
<name>A0A6G1JR54_9PLEO</name>
<feature type="transmembrane region" description="Helical" evidence="6">
    <location>
        <begin position="422"/>
        <end position="440"/>
    </location>
</feature>
<feature type="transmembrane region" description="Helical" evidence="6">
    <location>
        <begin position="135"/>
        <end position="153"/>
    </location>
</feature>
<evidence type="ECO:0000313" key="8">
    <source>
        <dbReference type="Proteomes" id="UP000799428"/>
    </source>
</evidence>
<dbReference type="Gene3D" id="1.20.1250.20">
    <property type="entry name" value="MFS general substrate transporter like domains"/>
    <property type="match status" value="2"/>
</dbReference>
<dbReference type="EMBL" id="MU005793">
    <property type="protein sequence ID" value="KAF2702762.1"/>
    <property type="molecule type" value="Genomic_DNA"/>
</dbReference>
<feature type="transmembrane region" description="Helical" evidence="6">
    <location>
        <begin position="353"/>
        <end position="373"/>
    </location>
</feature>
<accession>A0A6G1JR54</accession>
<evidence type="ECO:0008006" key="9">
    <source>
        <dbReference type="Google" id="ProtNLM"/>
    </source>
</evidence>
<dbReference type="Proteomes" id="UP000799428">
    <property type="component" value="Unassembled WGS sequence"/>
</dbReference>
<evidence type="ECO:0000256" key="4">
    <source>
        <dbReference type="ARBA" id="ARBA00023136"/>
    </source>
</evidence>
<dbReference type="InterPro" id="IPR011701">
    <property type="entry name" value="MFS"/>
</dbReference>
<feature type="transmembrane region" description="Helical" evidence="6">
    <location>
        <begin position="264"/>
        <end position="282"/>
    </location>
</feature>
<gene>
    <name evidence="7" type="ORF">K504DRAFT_213037</name>
</gene>
<sequence>MTCDAYYGTHSSFSPSPSELDRCARRDIEASTARAYALLGASTTIFGTLNLFFTAWSIKRLGVKPALMIQVFWAAARTTIQMLGLVTGSSTGIMIVQCSQIMTIIGGPNGYVLGLNSYIAEVSGHEGRTGALGRLSGIMMMGSATGFLVGGIVGEHLGILAPFQMAWCSFLLCTLFIFLALPSITPAEKPATASQVSGIKRYFGPLRIFAPQKWTLENGQTSAQFGALTLGIGVYLAILATGYIPTLLQMYSTNEFGFGTGANGRLIFIYSTLRGLFLSLIFPRIISLGRKWLQPVTTTPENSAWEPPAEESRMGDVPTSPSEVEPVDNMDNETNAVNPPQRKSENETYVFDLWYARSSILLDCILTGLATFVTHGWQLYIVAVVLPLGAGTGAASKGTILQMIPSSERVDALSGITLVENLARLSTSAIFGLIFAAFAQLGRSQLTFVCNAGVAFVGFVVLMLSRFPPKNSHRIDE</sequence>
<protein>
    <recommendedName>
        <fullName evidence="9">MFS general substrate transporter</fullName>
    </recommendedName>
</protein>
<feature type="transmembrane region" description="Helical" evidence="6">
    <location>
        <begin position="225"/>
        <end position="244"/>
    </location>
</feature>
<feature type="transmembrane region" description="Helical" evidence="6">
    <location>
        <begin position="35"/>
        <end position="58"/>
    </location>
</feature>
<evidence type="ECO:0000313" key="7">
    <source>
        <dbReference type="EMBL" id="KAF2702762.1"/>
    </source>
</evidence>